<dbReference type="EMBL" id="CAJOBJ010360748">
    <property type="protein sequence ID" value="CAF5217858.1"/>
    <property type="molecule type" value="Genomic_DNA"/>
</dbReference>
<keyword evidence="1" id="KW-0472">Membrane</keyword>
<comment type="caution">
    <text evidence="4">The sequence shown here is derived from an EMBL/GenBank/DDBJ whole genome shotgun (WGS) entry which is preliminary data.</text>
</comment>
<gene>
    <name evidence="8" type="ORF">BYL167_LOCUS24590</name>
    <name evidence="2" type="ORF">CJN711_LOCUS7148</name>
    <name evidence="9" type="ORF">GIL414_LOCUS82649</name>
    <name evidence="3" type="ORF">KQP761_LOCUS6109</name>
    <name evidence="5" type="ORF">MBJ925_LOCUS34603</name>
    <name evidence="7" type="ORF">SMN809_LOCUS7494</name>
    <name evidence="6" type="ORF">UXM345_LOCUS10228</name>
    <name evidence="4" type="ORF">XDN619_LOCUS8427</name>
</gene>
<dbReference type="EMBL" id="CAJOBF010000967">
    <property type="protein sequence ID" value="CAF3895286.1"/>
    <property type="molecule type" value="Genomic_DNA"/>
</dbReference>
<dbReference type="Proteomes" id="UP000663887">
    <property type="component" value="Unassembled WGS sequence"/>
</dbReference>
<dbReference type="EMBL" id="CAJNOV010002363">
    <property type="protein sequence ID" value="CAF1100925.1"/>
    <property type="molecule type" value="Genomic_DNA"/>
</dbReference>
<evidence type="ECO:0000313" key="4">
    <source>
        <dbReference type="EMBL" id="CAF2050507.1"/>
    </source>
</evidence>
<dbReference type="Proteomes" id="UP000663842">
    <property type="component" value="Unassembled WGS sequence"/>
</dbReference>
<dbReference type="Proteomes" id="UP000681967">
    <property type="component" value="Unassembled WGS sequence"/>
</dbReference>
<evidence type="ECO:0000313" key="2">
    <source>
        <dbReference type="EMBL" id="CAF1100925.1"/>
    </source>
</evidence>
<dbReference type="Proteomes" id="UP000663834">
    <property type="component" value="Unassembled WGS sequence"/>
</dbReference>
<organism evidence="4 10">
    <name type="scientific">Rotaria magnacalcarata</name>
    <dbReference type="NCBI Taxonomy" id="392030"/>
    <lineage>
        <taxon>Eukaryota</taxon>
        <taxon>Metazoa</taxon>
        <taxon>Spiralia</taxon>
        <taxon>Gnathifera</taxon>
        <taxon>Rotifera</taxon>
        <taxon>Eurotatoria</taxon>
        <taxon>Bdelloidea</taxon>
        <taxon>Philodinida</taxon>
        <taxon>Philodinidae</taxon>
        <taxon>Rotaria</taxon>
    </lineage>
</organism>
<evidence type="ECO:0000313" key="10">
    <source>
        <dbReference type="Proteomes" id="UP000663887"/>
    </source>
</evidence>
<feature type="transmembrane region" description="Helical" evidence="1">
    <location>
        <begin position="94"/>
        <end position="118"/>
    </location>
</feature>
<evidence type="ECO:0000313" key="8">
    <source>
        <dbReference type="EMBL" id="CAF4226192.1"/>
    </source>
</evidence>
<keyword evidence="1" id="KW-0812">Transmembrane</keyword>
<evidence type="ECO:0000313" key="9">
    <source>
        <dbReference type="EMBL" id="CAF5217858.1"/>
    </source>
</evidence>
<protein>
    <submittedName>
        <fullName evidence="4">Uncharacterized protein</fullName>
    </submittedName>
</protein>
<sequence>MPVTTRAAALRSQIAEETTSSTKQVATNKSIRKCRSGIKQKQLKVQSSEISTESEKHSSAVQQVAVPQIESAIENNNHRDHENKRLIEEIDISIYSFLIFSFHIDFTFFLIILSILLLKT</sequence>
<evidence type="ECO:0000256" key="1">
    <source>
        <dbReference type="SAM" id="Phobius"/>
    </source>
</evidence>
<dbReference type="EMBL" id="CAJOBI010002179">
    <property type="protein sequence ID" value="CAF3917629.1"/>
    <property type="molecule type" value="Genomic_DNA"/>
</dbReference>
<dbReference type="EMBL" id="CAJOBH010021825">
    <property type="protein sequence ID" value="CAF4226192.1"/>
    <property type="molecule type" value="Genomic_DNA"/>
</dbReference>
<keyword evidence="1" id="KW-1133">Transmembrane helix</keyword>
<name>A0A816PMV8_9BILA</name>
<dbReference type="AlphaFoldDB" id="A0A816PMV8"/>
<evidence type="ECO:0000313" key="5">
    <source>
        <dbReference type="EMBL" id="CAF2185703.1"/>
    </source>
</evidence>
<dbReference type="EMBL" id="CAJNRE010018994">
    <property type="protein sequence ID" value="CAF2185703.1"/>
    <property type="molecule type" value="Genomic_DNA"/>
</dbReference>
<reference evidence="4" key="1">
    <citation type="submission" date="2021-02" db="EMBL/GenBank/DDBJ databases">
        <authorList>
            <person name="Nowell W R."/>
        </authorList>
    </citation>
    <scope>NUCLEOTIDE SEQUENCE</scope>
</reference>
<proteinExistence type="predicted"/>
<accession>A0A816PMV8</accession>
<dbReference type="EMBL" id="CAJNRG010002717">
    <property type="protein sequence ID" value="CAF2050507.1"/>
    <property type="molecule type" value="Genomic_DNA"/>
</dbReference>
<dbReference type="Proteomes" id="UP000663855">
    <property type="component" value="Unassembled WGS sequence"/>
</dbReference>
<dbReference type="EMBL" id="CAJNOW010001743">
    <property type="protein sequence ID" value="CAF1328350.1"/>
    <property type="molecule type" value="Genomic_DNA"/>
</dbReference>
<dbReference type="Proteomes" id="UP000676336">
    <property type="component" value="Unassembled WGS sequence"/>
</dbReference>
<dbReference type="Proteomes" id="UP000663824">
    <property type="component" value="Unassembled WGS sequence"/>
</dbReference>
<evidence type="ECO:0000313" key="7">
    <source>
        <dbReference type="EMBL" id="CAF3917629.1"/>
    </source>
</evidence>
<dbReference type="Proteomes" id="UP000681720">
    <property type="component" value="Unassembled WGS sequence"/>
</dbReference>
<evidence type="ECO:0000313" key="3">
    <source>
        <dbReference type="EMBL" id="CAF1328350.1"/>
    </source>
</evidence>
<evidence type="ECO:0000313" key="6">
    <source>
        <dbReference type="EMBL" id="CAF3895286.1"/>
    </source>
</evidence>